<keyword evidence="8" id="KW-1185">Reference proteome</keyword>
<reference evidence="7" key="1">
    <citation type="submission" date="2025-08" db="UniProtKB">
        <authorList>
            <consortium name="Ensembl"/>
        </authorList>
    </citation>
    <scope>IDENTIFICATION</scope>
</reference>
<dbReference type="GO" id="GO:0038023">
    <property type="term" value="F:signaling receptor activity"/>
    <property type="evidence" value="ECO:0007669"/>
    <property type="project" value="TreeGrafter"/>
</dbReference>
<feature type="signal peptide" evidence="5">
    <location>
        <begin position="1"/>
        <end position="19"/>
    </location>
</feature>
<keyword evidence="2 5" id="KW-0732">Signal</keyword>
<dbReference type="InterPro" id="IPR004269">
    <property type="entry name" value="Folate_rcpt"/>
</dbReference>
<reference evidence="7" key="2">
    <citation type="submission" date="2025-09" db="UniProtKB">
        <authorList>
            <consortium name="Ensembl"/>
        </authorList>
    </citation>
    <scope>IDENTIFICATION</scope>
</reference>
<feature type="chain" id="PRO_5034548787" description="Folate receptor-like domain-containing protein" evidence="5">
    <location>
        <begin position="20"/>
        <end position="244"/>
    </location>
</feature>
<evidence type="ECO:0000256" key="1">
    <source>
        <dbReference type="ARBA" id="ARBA00007932"/>
    </source>
</evidence>
<dbReference type="AlphaFoldDB" id="A0A8D0GRS9"/>
<dbReference type="GeneTree" id="ENSGT00950000183144"/>
<dbReference type="GO" id="GO:0032217">
    <property type="term" value="F:riboflavin transmembrane transporter activity"/>
    <property type="evidence" value="ECO:0007669"/>
    <property type="project" value="TreeGrafter"/>
</dbReference>
<organism evidence="7 8">
    <name type="scientific">Sphenodon punctatus</name>
    <name type="common">Tuatara</name>
    <name type="synonym">Hatteria punctata</name>
    <dbReference type="NCBI Taxonomy" id="8508"/>
    <lineage>
        <taxon>Eukaryota</taxon>
        <taxon>Metazoa</taxon>
        <taxon>Chordata</taxon>
        <taxon>Craniata</taxon>
        <taxon>Vertebrata</taxon>
        <taxon>Euteleostomi</taxon>
        <taxon>Lepidosauria</taxon>
        <taxon>Sphenodontia</taxon>
        <taxon>Sphenodontidae</taxon>
        <taxon>Sphenodon</taxon>
    </lineage>
</organism>
<comment type="similarity">
    <text evidence="1">Belongs to the folate receptor family.</text>
</comment>
<dbReference type="Pfam" id="PF03024">
    <property type="entry name" value="Folate_rec"/>
    <property type="match status" value="1"/>
</dbReference>
<feature type="compositionally biased region" description="Low complexity" evidence="4">
    <location>
        <begin position="209"/>
        <end position="221"/>
    </location>
</feature>
<dbReference type="PANTHER" id="PTHR10517">
    <property type="entry name" value="FOLATE RECEPTOR"/>
    <property type="match status" value="1"/>
</dbReference>
<keyword evidence="3" id="KW-1015">Disulfide bond</keyword>
<dbReference type="GO" id="GO:1902444">
    <property type="term" value="F:riboflavin binding"/>
    <property type="evidence" value="ECO:0007669"/>
    <property type="project" value="TreeGrafter"/>
</dbReference>
<dbReference type="Proteomes" id="UP000694392">
    <property type="component" value="Unplaced"/>
</dbReference>
<dbReference type="PANTHER" id="PTHR10517:SF19">
    <property type="entry name" value="RETBINDIN"/>
    <property type="match status" value="1"/>
</dbReference>
<dbReference type="Ensembl" id="ENSSPUT00000010985.1">
    <property type="protein sequence ID" value="ENSSPUP00000010295.1"/>
    <property type="gene ID" value="ENSSPUG00000007957.1"/>
</dbReference>
<feature type="region of interest" description="Disordered" evidence="4">
    <location>
        <begin position="208"/>
        <end position="244"/>
    </location>
</feature>
<evidence type="ECO:0000313" key="8">
    <source>
        <dbReference type="Proteomes" id="UP000694392"/>
    </source>
</evidence>
<dbReference type="InterPro" id="IPR018143">
    <property type="entry name" value="Folate_rcpt-like"/>
</dbReference>
<evidence type="ECO:0000256" key="2">
    <source>
        <dbReference type="ARBA" id="ARBA00022729"/>
    </source>
</evidence>
<evidence type="ECO:0000256" key="4">
    <source>
        <dbReference type="SAM" id="MobiDB-lite"/>
    </source>
</evidence>
<proteinExistence type="inferred from homology"/>
<name>A0A8D0GRS9_SPHPU</name>
<evidence type="ECO:0000259" key="6">
    <source>
        <dbReference type="Pfam" id="PF03024"/>
    </source>
</evidence>
<evidence type="ECO:0000313" key="7">
    <source>
        <dbReference type="Ensembl" id="ENSSPUP00000010295.1"/>
    </source>
</evidence>
<feature type="domain" description="Folate receptor-like" evidence="6">
    <location>
        <begin position="24"/>
        <end position="190"/>
    </location>
</feature>
<evidence type="ECO:0000256" key="3">
    <source>
        <dbReference type="ARBA" id="ARBA00023157"/>
    </source>
</evidence>
<evidence type="ECO:0000256" key="5">
    <source>
        <dbReference type="SAM" id="SignalP"/>
    </source>
</evidence>
<protein>
    <recommendedName>
        <fullName evidence="6">Folate receptor-like domain-containing protein</fullName>
    </recommendedName>
</protein>
<dbReference type="GO" id="GO:0009897">
    <property type="term" value="C:external side of plasma membrane"/>
    <property type="evidence" value="ECO:0007669"/>
    <property type="project" value="TreeGrafter"/>
</dbReference>
<sequence>MILYPKFLILIIVSSLSTCKKDKCLEGGSHKNQPDPEPDFKECTLYTKSSCCSPDFTEELAHSPIIKVNTTYWDRCGTLSESCENYMKKIECFYQCSPHAARWSNPNYTAAIEFVPLCQNFCDDWYEACKDDSTCIHNWLIDWEYDEYGENHCKNRCFPYSQMYANGTDMCQNMWGNSFTVSDSSCRCLQMNEKDAVAVKYLQLDSSEESSSSSSSSSSEEQACQRKLRKMARRKEQEGVEIVE</sequence>
<accession>A0A8D0GRS9</accession>